<dbReference type="Gene3D" id="1.10.10.10">
    <property type="entry name" value="Winged helix-like DNA-binding domain superfamily/Winged helix DNA-binding domain"/>
    <property type="match status" value="1"/>
</dbReference>
<feature type="region of interest" description="Disordered" evidence="3">
    <location>
        <begin position="552"/>
        <end position="575"/>
    </location>
</feature>
<dbReference type="InterPro" id="IPR055414">
    <property type="entry name" value="LRR_R13L4/SHOC2-like"/>
</dbReference>
<dbReference type="Pfam" id="PF23559">
    <property type="entry name" value="WHD_DRP"/>
    <property type="match status" value="1"/>
</dbReference>
<gene>
    <name evidence="6" type="ORF">G2W53_001524</name>
</gene>
<dbReference type="Pfam" id="PF23598">
    <property type="entry name" value="LRR_14"/>
    <property type="match status" value="1"/>
</dbReference>
<dbReference type="Proteomes" id="UP000634136">
    <property type="component" value="Unassembled WGS sequence"/>
</dbReference>
<keyword evidence="1" id="KW-0677">Repeat</keyword>
<dbReference type="GO" id="GO:0098542">
    <property type="term" value="P:defense response to other organism"/>
    <property type="evidence" value="ECO:0007669"/>
    <property type="project" value="TreeGrafter"/>
</dbReference>
<evidence type="ECO:0000259" key="4">
    <source>
        <dbReference type="Pfam" id="PF23559"/>
    </source>
</evidence>
<dbReference type="Gene3D" id="3.80.10.10">
    <property type="entry name" value="Ribonuclease Inhibitor"/>
    <property type="match status" value="1"/>
</dbReference>
<dbReference type="InterPro" id="IPR036388">
    <property type="entry name" value="WH-like_DNA-bd_sf"/>
</dbReference>
<evidence type="ECO:0000256" key="2">
    <source>
        <dbReference type="ARBA" id="ARBA00022821"/>
    </source>
</evidence>
<dbReference type="PANTHER" id="PTHR23155">
    <property type="entry name" value="DISEASE RESISTANCE PROTEIN RP"/>
    <property type="match status" value="1"/>
</dbReference>
<dbReference type="AlphaFoldDB" id="A0A835CJI5"/>
<dbReference type="InterPro" id="IPR044974">
    <property type="entry name" value="Disease_R_plants"/>
</dbReference>
<dbReference type="SUPFAM" id="SSF52058">
    <property type="entry name" value="L domain-like"/>
    <property type="match status" value="1"/>
</dbReference>
<evidence type="ECO:0000256" key="3">
    <source>
        <dbReference type="SAM" id="MobiDB-lite"/>
    </source>
</evidence>
<evidence type="ECO:0000313" key="7">
    <source>
        <dbReference type="Proteomes" id="UP000634136"/>
    </source>
</evidence>
<name>A0A835CJI5_9FABA</name>
<evidence type="ECO:0000256" key="1">
    <source>
        <dbReference type="ARBA" id="ARBA00022737"/>
    </source>
</evidence>
<protein>
    <submittedName>
        <fullName evidence="6">Disease resistance RPP13-like protein 4</fullName>
    </submittedName>
</protein>
<dbReference type="InterPro" id="IPR058922">
    <property type="entry name" value="WHD_DRP"/>
</dbReference>
<comment type="caution">
    <text evidence="6">The sequence shown here is derived from an EMBL/GenBank/DDBJ whole genome shotgun (WGS) entry which is preliminary data.</text>
</comment>
<feature type="domain" description="Disease resistance R13L4/SHOC-2-like LRR" evidence="5">
    <location>
        <begin position="298"/>
        <end position="544"/>
    </location>
</feature>
<dbReference type="InterPro" id="IPR032675">
    <property type="entry name" value="LRR_dom_sf"/>
</dbReference>
<keyword evidence="7" id="KW-1185">Reference proteome</keyword>
<feature type="domain" description="Disease resistance protein winged helix" evidence="4">
    <location>
        <begin position="169"/>
        <end position="230"/>
    </location>
</feature>
<keyword evidence="2" id="KW-0611">Plant defense</keyword>
<reference evidence="6" key="1">
    <citation type="submission" date="2020-09" db="EMBL/GenBank/DDBJ databases">
        <title>Genome-Enabled Discovery of Anthraquinone Biosynthesis in Senna tora.</title>
        <authorList>
            <person name="Kang S.-H."/>
            <person name="Pandey R.P."/>
            <person name="Lee C.-M."/>
            <person name="Sim J.-S."/>
            <person name="Jeong J.-T."/>
            <person name="Choi B.-S."/>
            <person name="Jung M."/>
            <person name="Ginzburg D."/>
            <person name="Zhao K."/>
            <person name="Won S.Y."/>
            <person name="Oh T.-J."/>
            <person name="Yu Y."/>
            <person name="Kim N.-H."/>
            <person name="Lee O.R."/>
            <person name="Lee T.-H."/>
            <person name="Bashyal P."/>
            <person name="Kim T.-S."/>
            <person name="Lee W.-H."/>
            <person name="Kawkins C."/>
            <person name="Kim C.-K."/>
            <person name="Kim J.S."/>
            <person name="Ahn B.O."/>
            <person name="Rhee S.Y."/>
            <person name="Sohng J.K."/>
        </authorList>
    </citation>
    <scope>NUCLEOTIDE SEQUENCE</scope>
    <source>
        <tissue evidence="6">Leaf</tissue>
    </source>
</reference>
<accession>A0A835CJI5</accession>
<organism evidence="6 7">
    <name type="scientific">Senna tora</name>
    <dbReference type="NCBI Taxonomy" id="362788"/>
    <lineage>
        <taxon>Eukaryota</taxon>
        <taxon>Viridiplantae</taxon>
        <taxon>Streptophyta</taxon>
        <taxon>Embryophyta</taxon>
        <taxon>Tracheophyta</taxon>
        <taxon>Spermatophyta</taxon>
        <taxon>Magnoliopsida</taxon>
        <taxon>eudicotyledons</taxon>
        <taxon>Gunneridae</taxon>
        <taxon>Pentapetalae</taxon>
        <taxon>rosids</taxon>
        <taxon>fabids</taxon>
        <taxon>Fabales</taxon>
        <taxon>Fabaceae</taxon>
        <taxon>Caesalpinioideae</taxon>
        <taxon>Cassia clade</taxon>
        <taxon>Senna</taxon>
    </lineage>
</organism>
<evidence type="ECO:0000313" key="6">
    <source>
        <dbReference type="EMBL" id="KAF7844619.1"/>
    </source>
</evidence>
<dbReference type="EMBL" id="JAAIUW010000001">
    <property type="protein sequence ID" value="KAF7844619.1"/>
    <property type="molecule type" value="Genomic_DNA"/>
</dbReference>
<evidence type="ECO:0000259" key="5">
    <source>
        <dbReference type="Pfam" id="PF23598"/>
    </source>
</evidence>
<dbReference type="PANTHER" id="PTHR23155:SF1076">
    <property type="entry name" value="LEUCINE-RICH REPEAT (LRR) FAMILY PROTEIN-RELATED"/>
    <property type="match status" value="1"/>
</dbReference>
<proteinExistence type="predicted"/>
<dbReference type="OrthoDB" id="1934998at2759"/>
<sequence length="575" mass="66763">MSIRTNPAESWPAILNRLTNTVQTIKTDGDISLAEKIDNITYDLENISHQFSAFKMREQNLLDQFSDLDRHRYRRLDADNVRSVLDDIAEDINRMKTSLSQIHGESMNIPTDLSRRSRISLHQNGFQESSILEEKILADAAVNPIVQNLRLSYNKLELRVRICFLFLSIFPKNALLKRRALVYWWIGEGLIETEEEGEHIFQELLRHDLIVPHGNGKCPVINKCVIHPWIRYMLIALAQEAQLFDFDKGRPAFLTTTSRRSCLIGDRKDLSNDNGFEYEYVRTIFNLNESYLNFNPQFLSRTKKLVVLHLGRWQCSPNAIEVESEAFLRGLRTHKYLKYLSLRGISRITAIPSCVFELTSLEILDLKACHYLEKLPPDISSLRKLTHLDLSQCYMLENMPKGLHRLTSLQLLKGFVIGSEALIRAREFDVLRDLKSVKCLKISCGLINREYEVELSLISLPPWLEKLELEGIPLDKIPEWLKPSKVRQLKKLYIKGGKLSSLDHDDTYKWNNVEILRLKYMKHLEIVGLRKLQEMFPSLIYVQMLQNKRGEEGDDSEISEVETNTGFEWTREASD</sequence>